<keyword evidence="3 5" id="KW-0413">Isomerase</keyword>
<dbReference type="InterPro" id="IPR000748">
    <property type="entry name" value="PsdUridine_synth_RsuA/RluB/E/F"/>
</dbReference>
<dbReference type="PROSITE" id="PS01149">
    <property type="entry name" value="PSI_RSU"/>
    <property type="match status" value="1"/>
</dbReference>
<dbReference type="SUPFAM" id="SSF55174">
    <property type="entry name" value="Alpha-L RNA-binding motif"/>
    <property type="match status" value="1"/>
</dbReference>
<feature type="domain" description="RNA-binding S4" evidence="6">
    <location>
        <begin position="3"/>
        <end position="61"/>
    </location>
</feature>
<comment type="caution">
    <text evidence="8">The sequence shown here is derived from an EMBL/GenBank/DDBJ whole genome shotgun (WGS) entry which is preliminary data.</text>
</comment>
<dbReference type="InterPro" id="IPR042092">
    <property type="entry name" value="PsdUridine_s_RsuA/RluB/E/F_cat"/>
</dbReference>
<dbReference type="NCBIfam" id="TIGR00093">
    <property type="entry name" value="pseudouridine synthase"/>
    <property type="match status" value="1"/>
</dbReference>
<evidence type="ECO:0000256" key="4">
    <source>
        <dbReference type="PROSITE-ProRule" id="PRU00182"/>
    </source>
</evidence>
<sequence>MAMRLDKLLAHYGIGTRKEVKTYIRKGYVQVNGQIIKKDDFKVDYEKDQILFDGQPINYKPYVYLMLNKPSGYVSATKDNVHPTVVDLIKGYHQYDLFPVGRLDLDTEGLLLLTNDGDFAHKLLAPSRHHSKLYYAKVDGIMNQEDVLEFEKGMMIDHYQCQSSHLTILNTNENTCEVLIEIFEGKFHQVKKMVEKVGKKVTYLKRIQMRNLKLDENLKLGEYRELSEEELNDLMNDL</sequence>
<dbReference type="InterPro" id="IPR018496">
    <property type="entry name" value="PsdUridine_synth_RsuA/RluB_CS"/>
</dbReference>
<evidence type="ECO:0000256" key="2">
    <source>
        <dbReference type="ARBA" id="ARBA00022884"/>
    </source>
</evidence>
<keyword evidence="9" id="KW-1185">Reference proteome</keyword>
<dbReference type="Gene3D" id="3.30.70.1560">
    <property type="entry name" value="Alpha-L RNA-binding motif"/>
    <property type="match status" value="1"/>
</dbReference>
<dbReference type="InterPro" id="IPR020094">
    <property type="entry name" value="TruA/RsuA/RluB/E/F_N"/>
</dbReference>
<accession>A0A2T3G2E1</accession>
<protein>
    <recommendedName>
        <fullName evidence="5">Pseudouridine synthase</fullName>
        <ecNumber evidence="5">5.4.99.-</ecNumber>
    </recommendedName>
</protein>
<reference evidence="9" key="1">
    <citation type="submission" date="2018-03" db="EMBL/GenBank/DDBJ databases">
        <title>Lachnoclostridium SNUG30370 gen.nov., sp.nov., isolated from human faeces.</title>
        <authorList>
            <person name="Seo B."/>
            <person name="Jeon K."/>
            <person name="Ko G."/>
        </authorList>
    </citation>
    <scope>NUCLEOTIDE SEQUENCE [LARGE SCALE GENOMIC DNA]</scope>
    <source>
        <strain evidence="9">SNUG30370</strain>
    </source>
</reference>
<name>A0A2T3G2E1_9FIRM</name>
<dbReference type="InterPro" id="IPR002942">
    <property type="entry name" value="S4_RNA-bd"/>
</dbReference>
<dbReference type="Proteomes" id="UP001198439">
    <property type="component" value="Unassembled WGS sequence"/>
</dbReference>
<evidence type="ECO:0000313" key="7">
    <source>
        <dbReference type="EMBL" id="MCB8609344.1"/>
    </source>
</evidence>
<reference evidence="8" key="2">
    <citation type="journal article" date="2019" name="Int. J. Syst. Evol. Microbiol.">
        <title>Faecalibacillus intestinalis gen. nov., sp. nov. and Faecalibacillus faecis sp. nov., isolated from human faeces.</title>
        <authorList>
            <person name="Seo B."/>
            <person name="Jeon K."/>
            <person name="Baek I."/>
            <person name="Lee Y.M."/>
            <person name="Baek K."/>
            <person name="Ko G."/>
        </authorList>
    </citation>
    <scope>NUCLEOTIDE SEQUENCE</scope>
    <source>
        <strain evidence="8">SNUG30370</strain>
    </source>
</reference>
<reference evidence="7" key="3">
    <citation type="submission" date="2021-10" db="EMBL/GenBank/DDBJ databases">
        <title>Collection of gut derived symbiotic bacterial strains cultured from healthy donors.</title>
        <authorList>
            <person name="Lin H."/>
            <person name="Littmann E."/>
            <person name="Kohout C."/>
            <person name="Pamer E.G."/>
        </authorList>
    </citation>
    <scope>NUCLEOTIDE SEQUENCE</scope>
    <source>
        <strain evidence="7">DFI.4.48</strain>
    </source>
</reference>
<dbReference type="Gene3D" id="3.30.70.580">
    <property type="entry name" value="Pseudouridine synthase I, catalytic domain, N-terminal subdomain"/>
    <property type="match status" value="1"/>
</dbReference>
<dbReference type="InterPro" id="IPR006145">
    <property type="entry name" value="PsdUridine_synth_RsuA/RluA"/>
</dbReference>
<dbReference type="InterPro" id="IPR050343">
    <property type="entry name" value="RsuA_PseudoU_synthase"/>
</dbReference>
<evidence type="ECO:0000313" key="9">
    <source>
        <dbReference type="Proteomes" id="UP000241201"/>
    </source>
</evidence>
<evidence type="ECO:0000256" key="5">
    <source>
        <dbReference type="RuleBase" id="RU003887"/>
    </source>
</evidence>
<dbReference type="GO" id="GO:0000455">
    <property type="term" value="P:enzyme-directed rRNA pseudouridine synthesis"/>
    <property type="evidence" value="ECO:0007669"/>
    <property type="project" value="UniProtKB-ARBA"/>
</dbReference>
<dbReference type="PANTHER" id="PTHR47683:SF4">
    <property type="entry name" value="PSEUDOURIDINE SYNTHASE"/>
    <property type="match status" value="1"/>
</dbReference>
<dbReference type="EMBL" id="JAJDKZ010000003">
    <property type="protein sequence ID" value="MCB8609344.1"/>
    <property type="molecule type" value="Genomic_DNA"/>
</dbReference>
<proteinExistence type="inferred from homology"/>
<dbReference type="FunFam" id="3.10.290.10:FF:000003">
    <property type="entry name" value="Pseudouridine synthase"/>
    <property type="match status" value="1"/>
</dbReference>
<dbReference type="Proteomes" id="UP000241201">
    <property type="component" value="Unassembled WGS sequence"/>
</dbReference>
<dbReference type="RefSeq" id="WP_106987236.1">
    <property type="nucleotide sequence ID" value="NZ_DAWBWI010000159.1"/>
</dbReference>
<comment type="similarity">
    <text evidence="1 5">Belongs to the pseudouridine synthase RsuA family.</text>
</comment>
<dbReference type="EMBL" id="PYLP01000002">
    <property type="protein sequence ID" value="PST41710.1"/>
    <property type="molecule type" value="Genomic_DNA"/>
</dbReference>
<dbReference type="SUPFAM" id="SSF55120">
    <property type="entry name" value="Pseudouridine synthase"/>
    <property type="match status" value="1"/>
</dbReference>
<dbReference type="CDD" id="cd02553">
    <property type="entry name" value="PseudoU_synth_RsuA"/>
    <property type="match status" value="1"/>
</dbReference>
<dbReference type="SMART" id="SM00363">
    <property type="entry name" value="S4"/>
    <property type="match status" value="1"/>
</dbReference>
<dbReference type="GO" id="GO:0120159">
    <property type="term" value="F:rRNA pseudouridine synthase activity"/>
    <property type="evidence" value="ECO:0007669"/>
    <property type="project" value="UniProtKB-ARBA"/>
</dbReference>
<organism evidence="8 9">
    <name type="scientific">Faecalibacillus faecis</name>
    <dbReference type="NCBI Taxonomy" id="1982628"/>
    <lineage>
        <taxon>Bacteria</taxon>
        <taxon>Bacillati</taxon>
        <taxon>Bacillota</taxon>
        <taxon>Erysipelotrichia</taxon>
        <taxon>Erysipelotrichales</taxon>
        <taxon>Coprobacillaceae</taxon>
        <taxon>Faecalibacillus</taxon>
    </lineage>
</organism>
<evidence type="ECO:0000256" key="1">
    <source>
        <dbReference type="ARBA" id="ARBA00008348"/>
    </source>
</evidence>
<dbReference type="GO" id="GO:0003723">
    <property type="term" value="F:RNA binding"/>
    <property type="evidence" value="ECO:0007669"/>
    <property type="project" value="UniProtKB-KW"/>
</dbReference>
<keyword evidence="2 4" id="KW-0694">RNA-binding</keyword>
<dbReference type="Pfam" id="PF01479">
    <property type="entry name" value="S4"/>
    <property type="match status" value="1"/>
</dbReference>
<dbReference type="InterPro" id="IPR020103">
    <property type="entry name" value="PsdUridine_synth_cat_dom_sf"/>
</dbReference>
<dbReference type="PROSITE" id="PS50889">
    <property type="entry name" value="S4"/>
    <property type="match status" value="1"/>
</dbReference>
<dbReference type="Pfam" id="PF00849">
    <property type="entry name" value="PseudoU_synth_2"/>
    <property type="match status" value="1"/>
</dbReference>
<dbReference type="GeneID" id="77470014"/>
<evidence type="ECO:0000259" key="6">
    <source>
        <dbReference type="SMART" id="SM00363"/>
    </source>
</evidence>
<dbReference type="AlphaFoldDB" id="A0A2T3G2E1"/>
<dbReference type="Gene3D" id="3.10.290.10">
    <property type="entry name" value="RNA-binding S4 domain"/>
    <property type="match status" value="1"/>
</dbReference>
<dbReference type="CDD" id="cd00165">
    <property type="entry name" value="S4"/>
    <property type="match status" value="1"/>
</dbReference>
<evidence type="ECO:0000256" key="3">
    <source>
        <dbReference type="ARBA" id="ARBA00023235"/>
    </source>
</evidence>
<evidence type="ECO:0000313" key="8">
    <source>
        <dbReference type="EMBL" id="PST41710.1"/>
    </source>
</evidence>
<dbReference type="PANTHER" id="PTHR47683">
    <property type="entry name" value="PSEUDOURIDINE SYNTHASE FAMILY PROTEIN-RELATED"/>
    <property type="match status" value="1"/>
</dbReference>
<gene>
    <name evidence="8" type="ORF">C7U55_02700</name>
    <name evidence="7" type="ORF">LJD69_01885</name>
</gene>
<dbReference type="InterPro" id="IPR036986">
    <property type="entry name" value="S4_RNA-bd_sf"/>
</dbReference>
<dbReference type="EC" id="5.4.99.-" evidence="5"/>